<reference evidence="1 2" key="1">
    <citation type="submission" date="2020-01" db="EMBL/GenBank/DDBJ databases">
        <title>Rhizobium genotypes associated with high levels of biological nitrogen fixation by grain legumes in a temperate-maritime cropping system.</title>
        <authorList>
            <person name="Maluk M."/>
            <person name="Francesc Ferrando Molina F."/>
            <person name="Lopez Del Egido L."/>
            <person name="Lafos M."/>
            <person name="Langarica-Fuentes A."/>
            <person name="Gebre Yohannes G."/>
            <person name="Young M.W."/>
            <person name="Martin P."/>
            <person name="Gantlett R."/>
            <person name="Kenicer G."/>
            <person name="Hawes C."/>
            <person name="Begg G.S."/>
            <person name="Quilliam R.S."/>
            <person name="Squire G.R."/>
            <person name="Poole P.S."/>
            <person name="Young P.W."/>
            <person name="Iannetta P.M."/>
            <person name="James E.K."/>
        </authorList>
    </citation>
    <scope>NUCLEOTIDE SEQUENCE [LARGE SCALE GENOMIC DNA]</scope>
    <source>
        <strain evidence="1 2">JHI944</strain>
    </source>
</reference>
<dbReference type="EMBL" id="WXXP01000044">
    <property type="protein sequence ID" value="NEK54780.1"/>
    <property type="molecule type" value="Genomic_DNA"/>
</dbReference>
<evidence type="ECO:0000313" key="1">
    <source>
        <dbReference type="EMBL" id="NEK54780.1"/>
    </source>
</evidence>
<proteinExistence type="predicted"/>
<dbReference type="Proteomes" id="UP000471409">
    <property type="component" value="Unassembled WGS sequence"/>
</dbReference>
<gene>
    <name evidence="1" type="ORF">GUK36_36375</name>
</gene>
<comment type="caution">
    <text evidence="1">The sequence shown here is derived from an EMBL/GenBank/DDBJ whole genome shotgun (WGS) entry which is preliminary data.</text>
</comment>
<protein>
    <submittedName>
        <fullName evidence="1">Uncharacterized protein</fullName>
    </submittedName>
</protein>
<name>A0A6P0C5L5_RHILE</name>
<sequence length="76" mass="8317">MGIVNLTDERPAKDAIRRYLSCSGNFRPQAHRRRAQFAMVAGGDVVARVSMPREFSPEGGAEVKFSSYADVDAGEN</sequence>
<accession>A0A6P0C5L5</accession>
<organism evidence="1 2">
    <name type="scientific">Rhizobium leguminosarum</name>
    <dbReference type="NCBI Taxonomy" id="384"/>
    <lineage>
        <taxon>Bacteria</taxon>
        <taxon>Pseudomonadati</taxon>
        <taxon>Pseudomonadota</taxon>
        <taxon>Alphaproteobacteria</taxon>
        <taxon>Hyphomicrobiales</taxon>
        <taxon>Rhizobiaceae</taxon>
        <taxon>Rhizobium/Agrobacterium group</taxon>
        <taxon>Rhizobium</taxon>
    </lineage>
</organism>
<evidence type="ECO:0000313" key="2">
    <source>
        <dbReference type="Proteomes" id="UP000471409"/>
    </source>
</evidence>
<dbReference type="AlphaFoldDB" id="A0A6P0C5L5"/>